<accession>A0A8J6E8Z2</accession>
<feature type="non-terminal residue" evidence="1">
    <location>
        <position position="86"/>
    </location>
</feature>
<sequence>QGLCAMGGCCLFDELGALCKILGPGEMSLKSVLPGLVKDISDVKGTLPDTFVALLKTIKMNVIGTLEPLNFFSVTDIIGPVTGITG</sequence>
<gene>
    <name evidence="1" type="ORF">GDO78_014174</name>
</gene>
<proteinExistence type="predicted"/>
<protein>
    <submittedName>
        <fullName evidence="1">Uncharacterized protein</fullName>
    </submittedName>
</protein>
<comment type="caution">
    <text evidence="1">The sequence shown here is derived from an EMBL/GenBank/DDBJ whole genome shotgun (WGS) entry which is preliminary data.</text>
</comment>
<dbReference type="AlphaFoldDB" id="A0A8J6E8Z2"/>
<organism evidence="1 2">
    <name type="scientific">Eleutherodactylus coqui</name>
    <name type="common">Puerto Rican coqui</name>
    <dbReference type="NCBI Taxonomy" id="57060"/>
    <lineage>
        <taxon>Eukaryota</taxon>
        <taxon>Metazoa</taxon>
        <taxon>Chordata</taxon>
        <taxon>Craniata</taxon>
        <taxon>Vertebrata</taxon>
        <taxon>Euteleostomi</taxon>
        <taxon>Amphibia</taxon>
        <taxon>Batrachia</taxon>
        <taxon>Anura</taxon>
        <taxon>Neobatrachia</taxon>
        <taxon>Hyloidea</taxon>
        <taxon>Eleutherodactylidae</taxon>
        <taxon>Eleutherodactylinae</taxon>
        <taxon>Eleutherodactylus</taxon>
        <taxon>Eleutherodactylus</taxon>
    </lineage>
</organism>
<evidence type="ECO:0000313" key="1">
    <source>
        <dbReference type="EMBL" id="KAG9462413.1"/>
    </source>
</evidence>
<name>A0A8J6E8Z2_ELECQ</name>
<evidence type="ECO:0000313" key="2">
    <source>
        <dbReference type="Proteomes" id="UP000770717"/>
    </source>
</evidence>
<keyword evidence="2" id="KW-1185">Reference proteome</keyword>
<dbReference type="EMBL" id="WNTK01011455">
    <property type="protein sequence ID" value="KAG9462413.1"/>
    <property type="molecule type" value="Genomic_DNA"/>
</dbReference>
<dbReference type="Proteomes" id="UP000770717">
    <property type="component" value="Unassembled WGS sequence"/>
</dbReference>
<reference evidence="1" key="1">
    <citation type="thesis" date="2020" institute="ProQuest LLC" country="789 East Eisenhower Parkway, Ann Arbor, MI, USA">
        <title>Comparative Genomics and Chromosome Evolution.</title>
        <authorList>
            <person name="Mudd A.B."/>
        </authorList>
    </citation>
    <scope>NUCLEOTIDE SEQUENCE</scope>
    <source>
        <strain evidence="1">HN-11 Male</strain>
        <tissue evidence="1">Kidney and liver</tissue>
    </source>
</reference>